<sequence length="224" mass="24666">MSAIDSTTCVIGDIHGCHESLVHLLGKVTHRADTLVFLGDYVDRGPHSKEVVSTILTLARNHPRVITLMGNHDFLFMKYLNGEESSLFLQVGGKQTLASYGLPVHATPEDILQQVPSTHITFFHNLPLYWENQHAIYVHAGLQPGCHLSQQTAQWCLWARESFLTATADFGKPVIFGHTVFSEPLIADDKIGIDTGAVYGGELTALLLPEQKIISVPGLRGPYQ</sequence>
<evidence type="ECO:0000313" key="2">
    <source>
        <dbReference type="EMBL" id="QQG65400.1"/>
    </source>
</evidence>
<dbReference type="PANTHER" id="PTHR42850">
    <property type="entry name" value="METALLOPHOSPHOESTERASE"/>
    <property type="match status" value="1"/>
</dbReference>
<dbReference type="Gene3D" id="3.60.21.10">
    <property type="match status" value="1"/>
</dbReference>
<proteinExistence type="predicted"/>
<dbReference type="EMBL" id="CP054140">
    <property type="protein sequence ID" value="QQG65400.1"/>
    <property type="molecule type" value="Genomic_DNA"/>
</dbReference>
<gene>
    <name evidence="2" type="ORF">HP555_05740</name>
</gene>
<dbReference type="Pfam" id="PF00149">
    <property type="entry name" value="Metallophos"/>
    <property type="match status" value="1"/>
</dbReference>
<dbReference type="GO" id="GO:0005737">
    <property type="term" value="C:cytoplasm"/>
    <property type="evidence" value="ECO:0007669"/>
    <property type="project" value="TreeGrafter"/>
</dbReference>
<dbReference type="PRINTS" id="PR00114">
    <property type="entry name" value="STPHPHTASE"/>
</dbReference>
<accession>A0A7T5VCJ3</accession>
<dbReference type="KEGG" id="dog:HP555_05740"/>
<evidence type="ECO:0000259" key="1">
    <source>
        <dbReference type="Pfam" id="PF00149"/>
    </source>
</evidence>
<dbReference type="GO" id="GO:0008803">
    <property type="term" value="F:bis(5'-nucleosyl)-tetraphosphatase (symmetrical) activity"/>
    <property type="evidence" value="ECO:0007669"/>
    <property type="project" value="TreeGrafter"/>
</dbReference>
<dbReference type="InterPro" id="IPR050126">
    <property type="entry name" value="Ap4A_hydrolase"/>
</dbReference>
<dbReference type="RefSeq" id="WP_199264221.1">
    <property type="nucleotide sequence ID" value="NZ_CP054140.1"/>
</dbReference>
<dbReference type="PANTHER" id="PTHR42850:SF4">
    <property type="entry name" value="ZINC-DEPENDENT ENDOPOLYPHOSPHATASE"/>
    <property type="match status" value="1"/>
</dbReference>
<dbReference type="SUPFAM" id="SSF56300">
    <property type="entry name" value="Metallo-dependent phosphatases"/>
    <property type="match status" value="1"/>
</dbReference>
<dbReference type="GO" id="GO:0016791">
    <property type="term" value="F:phosphatase activity"/>
    <property type="evidence" value="ECO:0007669"/>
    <property type="project" value="TreeGrafter"/>
</dbReference>
<dbReference type="GO" id="GO:0110154">
    <property type="term" value="P:RNA decapping"/>
    <property type="evidence" value="ECO:0007669"/>
    <property type="project" value="TreeGrafter"/>
</dbReference>
<dbReference type="AlphaFoldDB" id="A0A7T5VCJ3"/>
<dbReference type="InterPro" id="IPR006186">
    <property type="entry name" value="Ser/Thr-sp_prot-phosphatase"/>
</dbReference>
<dbReference type="InterPro" id="IPR029052">
    <property type="entry name" value="Metallo-depent_PP-like"/>
</dbReference>
<organism evidence="2 3">
    <name type="scientific">Desulfobulbus oligotrophicus</name>
    <dbReference type="NCBI Taxonomy" id="1909699"/>
    <lineage>
        <taxon>Bacteria</taxon>
        <taxon>Pseudomonadati</taxon>
        <taxon>Thermodesulfobacteriota</taxon>
        <taxon>Desulfobulbia</taxon>
        <taxon>Desulfobulbales</taxon>
        <taxon>Desulfobulbaceae</taxon>
        <taxon>Desulfobulbus</taxon>
    </lineage>
</organism>
<dbReference type="InterPro" id="IPR004843">
    <property type="entry name" value="Calcineurin-like_PHP"/>
</dbReference>
<keyword evidence="3" id="KW-1185">Reference proteome</keyword>
<dbReference type="Proteomes" id="UP000596092">
    <property type="component" value="Chromosome"/>
</dbReference>
<reference evidence="2 3" key="1">
    <citation type="submission" date="2020-05" db="EMBL/GenBank/DDBJ databases">
        <title>Complete genome of Desulfobulbus oligotrophicus.</title>
        <authorList>
            <person name="Podar M."/>
        </authorList>
    </citation>
    <scope>NUCLEOTIDE SEQUENCE [LARGE SCALE GENOMIC DNA]</scope>
    <source>
        <strain evidence="2 3">Prop6</strain>
    </source>
</reference>
<evidence type="ECO:0000313" key="3">
    <source>
        <dbReference type="Proteomes" id="UP000596092"/>
    </source>
</evidence>
<protein>
    <submittedName>
        <fullName evidence="2">Metallophosphoesterase</fullName>
    </submittedName>
</protein>
<feature type="domain" description="Calcineurin-like phosphoesterase" evidence="1">
    <location>
        <begin position="9"/>
        <end position="142"/>
    </location>
</feature>
<name>A0A7T5VCJ3_9BACT</name>